<dbReference type="PROSITE" id="PS50297">
    <property type="entry name" value="ANK_REP_REGION"/>
    <property type="match status" value="1"/>
</dbReference>
<dbReference type="NCBIfam" id="TIGR03814">
    <property type="entry name" value="Gln_ase"/>
    <property type="match status" value="1"/>
</dbReference>
<reference evidence="12" key="2">
    <citation type="submission" date="2022-06" db="UniProtKB">
        <authorList>
            <consortium name="EnsemblMetazoa"/>
        </authorList>
    </citation>
    <scope>IDENTIFICATION</scope>
    <source>
        <strain evidence="12">DF5081</strain>
    </source>
</reference>
<feature type="region of interest" description="Disordered" evidence="10">
    <location>
        <begin position="742"/>
        <end position="761"/>
    </location>
</feature>
<dbReference type="PROSITE" id="PS50088">
    <property type="entry name" value="ANK_REPEAT"/>
    <property type="match status" value="1"/>
</dbReference>
<evidence type="ECO:0000259" key="11">
    <source>
        <dbReference type="Pfam" id="PF17959"/>
    </source>
</evidence>
<comment type="catalytic activity">
    <reaction evidence="7">
        <text>L-glutamine + H2O = L-glutamate + NH4(+)</text>
        <dbReference type="Rhea" id="RHEA:15889"/>
        <dbReference type="ChEBI" id="CHEBI:15377"/>
        <dbReference type="ChEBI" id="CHEBI:28938"/>
        <dbReference type="ChEBI" id="CHEBI:29985"/>
        <dbReference type="ChEBI" id="CHEBI:58359"/>
        <dbReference type="EC" id="3.5.1.2"/>
    </reaction>
</comment>
<dbReference type="EC" id="3.5.1.2" evidence="3"/>
<dbReference type="EnsemblMetazoa" id="CJA13247.1">
    <property type="protein sequence ID" value="CJA13247.1"/>
    <property type="gene ID" value="WBGene00132451"/>
</dbReference>
<evidence type="ECO:0000313" key="12">
    <source>
        <dbReference type="EnsemblMetazoa" id="CJA13247.1"/>
    </source>
</evidence>
<dbReference type="Gene3D" id="3.40.710.10">
    <property type="entry name" value="DD-peptidase/beta-lactamase superfamily"/>
    <property type="match status" value="1"/>
</dbReference>
<dbReference type="InterPro" id="IPR036770">
    <property type="entry name" value="Ankyrin_rpt-contain_sf"/>
</dbReference>
<dbReference type="SUPFAM" id="SSF56601">
    <property type="entry name" value="beta-lactamase/transpeptidase-like"/>
    <property type="match status" value="1"/>
</dbReference>
<dbReference type="InterPro" id="IPR012338">
    <property type="entry name" value="Beta-lactam/transpept-like"/>
</dbReference>
<dbReference type="FunFam" id="1.25.40.20:FF:000069">
    <property type="entry name" value="Glutaminase, isoform E"/>
    <property type="match status" value="1"/>
</dbReference>
<dbReference type="SMART" id="SM00248">
    <property type="entry name" value="ANK"/>
    <property type="match status" value="2"/>
</dbReference>
<protein>
    <recommendedName>
        <fullName evidence="3">glutaminase</fullName>
        <ecNumber evidence="3">3.5.1.2</ecNumber>
    </recommendedName>
    <alternativeName>
        <fullName evidence="8">L-glutamine amidohydrolase</fullName>
    </alternativeName>
</protein>
<dbReference type="Gene3D" id="1.10.238.210">
    <property type="match status" value="1"/>
</dbReference>
<evidence type="ECO:0000256" key="9">
    <source>
        <dbReference type="PROSITE-ProRule" id="PRU00023"/>
    </source>
</evidence>
<evidence type="ECO:0000256" key="1">
    <source>
        <dbReference type="ARBA" id="ARBA00011076"/>
    </source>
</evidence>
<dbReference type="PANTHER" id="PTHR12544">
    <property type="entry name" value="GLUTAMINASE"/>
    <property type="match status" value="1"/>
</dbReference>
<evidence type="ECO:0000313" key="13">
    <source>
        <dbReference type="Proteomes" id="UP000005237"/>
    </source>
</evidence>
<feature type="repeat" description="ANK" evidence="9">
    <location>
        <begin position="532"/>
        <end position="554"/>
    </location>
</feature>
<dbReference type="GO" id="GO:0004359">
    <property type="term" value="F:glutaminase activity"/>
    <property type="evidence" value="ECO:0007669"/>
    <property type="project" value="UniProtKB-EC"/>
</dbReference>
<keyword evidence="13" id="KW-1185">Reference proteome</keyword>
<comment type="similarity">
    <text evidence="1">Belongs to the glutaminase family.</text>
</comment>
<evidence type="ECO:0000256" key="2">
    <source>
        <dbReference type="ARBA" id="ARBA00011881"/>
    </source>
</evidence>
<evidence type="ECO:0000256" key="5">
    <source>
        <dbReference type="ARBA" id="ARBA00022801"/>
    </source>
</evidence>
<keyword evidence="5" id="KW-0378">Hydrolase</keyword>
<proteinExistence type="inferred from homology"/>
<comment type="subunit">
    <text evidence="2">Homotetramer.</text>
</comment>
<dbReference type="Pfam" id="PF17959">
    <property type="entry name" value="EF-hand_14"/>
    <property type="match status" value="1"/>
</dbReference>
<feature type="domain" description="Glutaminase EF-hand" evidence="11">
    <location>
        <begin position="76"/>
        <end position="162"/>
    </location>
</feature>
<dbReference type="GO" id="GO:0006543">
    <property type="term" value="P:L-glutamine catabolic process"/>
    <property type="evidence" value="ECO:0007669"/>
    <property type="project" value="TreeGrafter"/>
</dbReference>
<dbReference type="Pfam" id="PF04960">
    <property type="entry name" value="Glutaminase"/>
    <property type="match status" value="1"/>
</dbReference>
<dbReference type="InterPro" id="IPR015868">
    <property type="entry name" value="Glutaminase"/>
</dbReference>
<evidence type="ECO:0000256" key="3">
    <source>
        <dbReference type="ARBA" id="ARBA00012918"/>
    </source>
</evidence>
<evidence type="ECO:0000256" key="10">
    <source>
        <dbReference type="SAM" id="MobiDB-lite"/>
    </source>
</evidence>
<dbReference type="HAMAP" id="MF_00313">
    <property type="entry name" value="Glutaminase"/>
    <property type="match status" value="1"/>
</dbReference>
<evidence type="ECO:0000256" key="7">
    <source>
        <dbReference type="ARBA" id="ARBA00049534"/>
    </source>
</evidence>
<dbReference type="AlphaFoldDB" id="A0A8R1DVT4"/>
<accession>A0A8R1DVT4</accession>
<reference evidence="13" key="1">
    <citation type="submission" date="2010-08" db="EMBL/GenBank/DDBJ databases">
        <authorList>
            <consortium name="Caenorhabditis japonica Sequencing Consortium"/>
            <person name="Wilson R.K."/>
        </authorList>
    </citation>
    <scope>NUCLEOTIDE SEQUENCE [LARGE SCALE GENOMIC DNA]</scope>
    <source>
        <strain evidence="13">DF5081</strain>
    </source>
</reference>
<dbReference type="FunFam" id="3.40.710.10:FF:000008">
    <property type="entry name" value="Glutaminase, isoform E"/>
    <property type="match status" value="1"/>
</dbReference>
<dbReference type="Pfam" id="PF12796">
    <property type="entry name" value="Ank_2"/>
    <property type="match status" value="1"/>
</dbReference>
<feature type="compositionally biased region" description="Polar residues" evidence="10">
    <location>
        <begin position="743"/>
        <end position="753"/>
    </location>
</feature>
<evidence type="ECO:0000256" key="6">
    <source>
        <dbReference type="ARBA" id="ARBA00023043"/>
    </source>
</evidence>
<dbReference type="InterPro" id="IPR002110">
    <property type="entry name" value="Ankyrin_rpt"/>
</dbReference>
<evidence type="ECO:0000256" key="4">
    <source>
        <dbReference type="ARBA" id="ARBA00022737"/>
    </source>
</evidence>
<evidence type="ECO:0000256" key="8">
    <source>
        <dbReference type="ARBA" id="ARBA00077251"/>
    </source>
</evidence>
<name>A0A8R1DVT4_CAEJA</name>
<dbReference type="InterPro" id="IPR041541">
    <property type="entry name" value="Glutaminase_EF-hand"/>
</dbReference>
<sequence length="761" mass="85619">MSMVVPEKGIFDALRVDSNDPHDSLREEASITPKIDEKNLEYIGEVLERKKSVVPFLTQTINQLALVRNEKMERAADLICTLFRLPHGSTDCSFFRLIKVLKSFGIWENDPRLKQMFDRMKKHDEENEDSRQWAMSQEKFKEIIFPCTILISRTLRNQLIIPSWLEFTQIIEKIFDSCRSVTEGEVASYIPQLARQSPHTWGMSICTIDGQRFSLGDSKKNFCLQSVSKAFNYAIVASEIGSHVLHQYVGHEPSGRLFNEICLDSNNMPHNPLINAGAIVVTSMIKPTHSMADRFDFMLKKYRKLAGGGHVGFDNATFLSERDTADRNYALSYYMKEYRCFPDESQVYEKGLREELDLYFQLCSLETNCDTAAVMAATLANGGICPLNTEKCLGSRPCRDILSLMYSCGMYDYSGKFAFQVGLPAKSGVSGIMIVVIPNVMGIALYSPPLDKTGNSCRGVAFCRKLIEQFNFHNYDSLLHPDDSRKIDPRRKIGPRENETIVQVMYAAKNGDLDSLRRMFMQGADLKTADYDNRTALHVAAAEGKIKVCKFLVNIVGIPHDAKDRWGRYPLDDSRQFKHKEVAAYLFRLQHPTKKMPDNWFEVGGDLLVSELENCGENSSVEDGEAEDSEVDELGNGITGLLTDDLEKREWALHANGNMGEVNYQLVRRKSQKAPPTPELAPPSFGYGALPSGKYHDKLHHIGHQNGGTNGHTTTTTTINGHHPTGHSLTNGHHIVLNGVPASVNTRRLSSPNEQDEDNRD</sequence>
<organism evidence="12 13">
    <name type="scientific">Caenorhabditis japonica</name>
    <dbReference type="NCBI Taxonomy" id="281687"/>
    <lineage>
        <taxon>Eukaryota</taxon>
        <taxon>Metazoa</taxon>
        <taxon>Ecdysozoa</taxon>
        <taxon>Nematoda</taxon>
        <taxon>Chromadorea</taxon>
        <taxon>Rhabditida</taxon>
        <taxon>Rhabditina</taxon>
        <taxon>Rhabditomorpha</taxon>
        <taxon>Rhabditoidea</taxon>
        <taxon>Rhabditidae</taxon>
        <taxon>Peloderinae</taxon>
        <taxon>Caenorhabditis</taxon>
    </lineage>
</organism>
<dbReference type="SUPFAM" id="SSF48403">
    <property type="entry name" value="Ankyrin repeat"/>
    <property type="match status" value="1"/>
</dbReference>
<dbReference type="PANTHER" id="PTHR12544:SF29">
    <property type="entry name" value="GLUTAMINASE"/>
    <property type="match status" value="1"/>
</dbReference>
<keyword evidence="4" id="KW-0677">Repeat</keyword>
<dbReference type="Gene3D" id="1.25.40.20">
    <property type="entry name" value="Ankyrin repeat-containing domain"/>
    <property type="match status" value="1"/>
</dbReference>
<keyword evidence="6 9" id="KW-0040">ANK repeat</keyword>
<dbReference type="Proteomes" id="UP000005237">
    <property type="component" value="Unassembled WGS sequence"/>
</dbReference>
<dbReference type="GO" id="GO:0006537">
    <property type="term" value="P:glutamate biosynthetic process"/>
    <property type="evidence" value="ECO:0007669"/>
    <property type="project" value="TreeGrafter"/>
</dbReference>